<name>A0AA96REB0_9BACL</name>
<accession>A0AA96REB0</accession>
<sequence length="108" mass="11335">MAASLLSPTFVIGQLRIGSVEGASCVNFGNNLPSGFASRKMHNQGFGSVGGDGNTIRGARSTVRETEGEKSQAAEAEGEVPDWIRELITASFKDYGGETSEKEGRPNG</sequence>
<dbReference type="Proteomes" id="UP001305702">
    <property type="component" value="Chromosome"/>
</dbReference>
<evidence type="ECO:0000313" key="3">
    <source>
        <dbReference type="Proteomes" id="UP001305702"/>
    </source>
</evidence>
<protein>
    <submittedName>
        <fullName evidence="2">Uncharacterized protein</fullName>
    </submittedName>
</protein>
<evidence type="ECO:0000313" key="2">
    <source>
        <dbReference type="EMBL" id="WNQ09958.1"/>
    </source>
</evidence>
<proteinExistence type="predicted"/>
<gene>
    <name evidence="2" type="ORF">MJA45_20370</name>
</gene>
<feature type="region of interest" description="Disordered" evidence="1">
    <location>
        <begin position="43"/>
        <end position="80"/>
    </location>
</feature>
<dbReference type="KEGG" id="paun:MJA45_20370"/>
<dbReference type="AlphaFoldDB" id="A0AA96REB0"/>
<reference evidence="2 3" key="1">
    <citation type="submission" date="2022-02" db="EMBL/GenBank/DDBJ databases">
        <title>Paenibacillus sp. MBLB1776 Whole Genome Shotgun Sequencing.</title>
        <authorList>
            <person name="Hwang C.Y."/>
            <person name="Cho E.-S."/>
            <person name="Seo M.-J."/>
        </authorList>
    </citation>
    <scope>NUCLEOTIDE SEQUENCE [LARGE SCALE GENOMIC DNA]</scope>
    <source>
        <strain evidence="2 3">MBLB1776</strain>
    </source>
</reference>
<organism evidence="2 3">
    <name type="scientific">Paenibacillus aurantius</name>
    <dbReference type="NCBI Taxonomy" id="2918900"/>
    <lineage>
        <taxon>Bacteria</taxon>
        <taxon>Bacillati</taxon>
        <taxon>Bacillota</taxon>
        <taxon>Bacilli</taxon>
        <taxon>Bacillales</taxon>
        <taxon>Paenibacillaceae</taxon>
        <taxon>Paenibacillus</taxon>
    </lineage>
</organism>
<dbReference type="RefSeq" id="WP_315603732.1">
    <property type="nucleotide sequence ID" value="NZ_CP130318.1"/>
</dbReference>
<dbReference type="EMBL" id="CP130318">
    <property type="protein sequence ID" value="WNQ09958.1"/>
    <property type="molecule type" value="Genomic_DNA"/>
</dbReference>
<feature type="compositionally biased region" description="Basic and acidic residues" evidence="1">
    <location>
        <begin position="62"/>
        <end position="72"/>
    </location>
</feature>
<evidence type="ECO:0000256" key="1">
    <source>
        <dbReference type="SAM" id="MobiDB-lite"/>
    </source>
</evidence>
<keyword evidence="3" id="KW-1185">Reference proteome</keyword>